<dbReference type="InterPro" id="IPR003591">
    <property type="entry name" value="Leu-rich_rpt_typical-subtyp"/>
</dbReference>
<keyword evidence="2" id="KW-0433">Leucine-rich repeat</keyword>
<keyword evidence="6" id="KW-0675">Receptor</keyword>
<dbReference type="InterPro" id="IPR001611">
    <property type="entry name" value="Leu-rich_rpt"/>
</dbReference>
<evidence type="ECO:0000313" key="6">
    <source>
        <dbReference type="EMBL" id="CAB9504533.1"/>
    </source>
</evidence>
<feature type="compositionally biased region" description="Low complexity" evidence="4">
    <location>
        <begin position="336"/>
        <end position="346"/>
    </location>
</feature>
<feature type="region of interest" description="Disordered" evidence="4">
    <location>
        <begin position="326"/>
        <end position="510"/>
    </location>
</feature>
<feature type="region of interest" description="Disordered" evidence="4">
    <location>
        <begin position="1036"/>
        <end position="1058"/>
    </location>
</feature>
<keyword evidence="3" id="KW-0677">Repeat</keyword>
<evidence type="ECO:0000256" key="2">
    <source>
        <dbReference type="ARBA" id="ARBA00022614"/>
    </source>
</evidence>
<dbReference type="Gene3D" id="3.80.10.10">
    <property type="entry name" value="Ribonuclease Inhibitor"/>
    <property type="match status" value="1"/>
</dbReference>
<feature type="compositionally biased region" description="Acidic residues" evidence="4">
    <location>
        <begin position="198"/>
        <end position="210"/>
    </location>
</feature>
<organism evidence="6 7">
    <name type="scientific">Seminavis robusta</name>
    <dbReference type="NCBI Taxonomy" id="568900"/>
    <lineage>
        <taxon>Eukaryota</taxon>
        <taxon>Sar</taxon>
        <taxon>Stramenopiles</taxon>
        <taxon>Ochrophyta</taxon>
        <taxon>Bacillariophyta</taxon>
        <taxon>Bacillariophyceae</taxon>
        <taxon>Bacillariophycidae</taxon>
        <taxon>Naviculales</taxon>
        <taxon>Naviculaceae</taxon>
        <taxon>Seminavis</taxon>
    </lineage>
</organism>
<feature type="region of interest" description="Disordered" evidence="4">
    <location>
        <begin position="93"/>
        <end position="113"/>
    </location>
</feature>
<dbReference type="InterPro" id="IPR032675">
    <property type="entry name" value="LRR_dom_sf"/>
</dbReference>
<dbReference type="AlphaFoldDB" id="A0A9N8H7C9"/>
<dbReference type="InterPro" id="IPR051848">
    <property type="entry name" value="PGIP"/>
</dbReference>
<dbReference type="OrthoDB" id="418615at2759"/>
<feature type="compositionally biased region" description="Basic and acidic residues" evidence="4">
    <location>
        <begin position="347"/>
        <end position="357"/>
    </location>
</feature>
<feature type="compositionally biased region" description="Basic and acidic residues" evidence="4">
    <location>
        <begin position="424"/>
        <end position="440"/>
    </location>
</feature>
<reference evidence="6" key="1">
    <citation type="submission" date="2020-06" db="EMBL/GenBank/DDBJ databases">
        <authorList>
            <consortium name="Plant Systems Biology data submission"/>
        </authorList>
    </citation>
    <scope>NUCLEOTIDE SEQUENCE</scope>
    <source>
        <strain evidence="6">D6</strain>
    </source>
</reference>
<keyword evidence="7" id="KW-1185">Reference proteome</keyword>
<dbReference type="EMBL" id="CAICTM010000199">
    <property type="protein sequence ID" value="CAB9504533.1"/>
    <property type="molecule type" value="Genomic_DNA"/>
</dbReference>
<feature type="compositionally biased region" description="Basic and acidic residues" evidence="4">
    <location>
        <begin position="273"/>
        <end position="302"/>
    </location>
</feature>
<dbReference type="Pfam" id="PF00560">
    <property type="entry name" value="LRR_1"/>
    <property type="match status" value="2"/>
</dbReference>
<feature type="compositionally biased region" description="Basic and acidic residues" evidence="4">
    <location>
        <begin position="326"/>
        <end position="335"/>
    </location>
</feature>
<dbReference type="GO" id="GO:0016301">
    <property type="term" value="F:kinase activity"/>
    <property type="evidence" value="ECO:0007669"/>
    <property type="project" value="UniProtKB-KW"/>
</dbReference>
<feature type="transmembrane region" description="Helical" evidence="5">
    <location>
        <begin position="668"/>
        <end position="690"/>
    </location>
</feature>
<keyword evidence="6" id="KW-0808">Transferase</keyword>
<sequence length="1058" mass="117272">MAHDDNFPKVRFNGCLGGLRLTPEEIVFQDESGDVTLSWELDTLKDQVMKPVTSSVDLSFDMEGIMERVSFQMSSFAEIARFRSSIAKKRKILKSSQSSSSQQSSSDWCKTSPSSTFSLDRSISSAVTFHNAAEDNLGVSFHSEYNTTPPILEQPSKRRSVISPTNAMVRESSLVMAAKEPSIPLASHHTASKYTDSSDCEEEDSDDTTTEESNKKPSQQSSGDMDGSGTSHSTTAADKAIRDSPHAKRRATVEPNTLLMSRHRLSTVTVDSARARKENEKMRASNNTKEDYERRREQKIKENAVPSNTACATAITTKDLDEFEKRREQKIKENAVPKVASVAASSAERRRDEKMRDSSTSSRNGMRRTSTLELHEDYRERRREQKMNENAVPKAAAVAERRDDKMRDSSSSSRNGMRRTSTLELHEDYRERRREQKLRDSSNNNNYAKKDSDVTTADSSSERDGDDNPHNGCNRGDMDRSSSATVDVPSARRSATSPAEENVATNKKRISFAPNEDPLLALKRSRASTEQEVLTIKESLRGGKMERVTIQTASCKTSMATMETGGSMISEAGALRVNGISRTQSQQSHKSEKSGELSLDDPTETTLPESSAVGRNSPPTMMQDTLVEATLVEEGASGFFTQQIRDSVIASPVDVVNEDSRRRKLHMFAGFVCCCSIIIVIIALVVSFTVGGKGDVVVMIGEDEGMSSEEMFALFEERLQDMVYDASSLEDADSPQSKALHWLAFEDLGARELITDEMDERLHQRFLLAVFYFTMTQEKKLMHCQPPETGETSTCIHPVLESYSSEGIYFDQRMSEPAFRWLSEVEECRWAGVKCTDGVHVSKLQLPGYELQSTLPIEIGYMANLEVLDLQHNQIHGELPAEWGELAATGGPVLKTIRLDRNEITGKIPEQWCKINTANLQDLVLSNNLLTGALPSCVGDFVSLENFSVMHNSLSGELPNSLSNLSNLQRLHLAGNNFRGAVPEEFCDTKEGMELFHASADCDGLSESNYVECSCCTTCCEADGDKESCDQRLAESMNGGSSFKSEYKASGFAPDRVP</sequence>
<feature type="compositionally biased region" description="Low complexity" evidence="4">
    <location>
        <begin position="95"/>
        <end position="106"/>
    </location>
</feature>
<evidence type="ECO:0000313" key="7">
    <source>
        <dbReference type="Proteomes" id="UP001153069"/>
    </source>
</evidence>
<comment type="subcellular location">
    <subcellularLocation>
        <location evidence="1">Cell envelope</location>
    </subcellularLocation>
</comment>
<name>A0A9N8H7C9_9STRA</name>
<feature type="region of interest" description="Disordered" evidence="4">
    <location>
        <begin position="186"/>
        <end position="308"/>
    </location>
</feature>
<keyword evidence="5" id="KW-1133">Transmembrane helix</keyword>
<feature type="region of interest" description="Disordered" evidence="4">
    <location>
        <begin position="581"/>
        <end position="620"/>
    </location>
</feature>
<feature type="compositionally biased region" description="Polar residues" evidence="4">
    <location>
        <begin position="604"/>
        <end position="620"/>
    </location>
</feature>
<feature type="compositionally biased region" description="Polar residues" evidence="4">
    <location>
        <begin position="493"/>
        <end position="505"/>
    </location>
</feature>
<feature type="compositionally biased region" description="Basic and acidic residues" evidence="4">
    <location>
        <begin position="373"/>
        <end position="387"/>
    </location>
</feature>
<evidence type="ECO:0000256" key="3">
    <source>
        <dbReference type="ARBA" id="ARBA00022737"/>
    </source>
</evidence>
<protein>
    <submittedName>
        <fullName evidence="6">Receptor-like protein kinase</fullName>
    </submittedName>
</protein>
<keyword evidence="5" id="KW-0472">Membrane</keyword>
<evidence type="ECO:0000256" key="1">
    <source>
        <dbReference type="ARBA" id="ARBA00004196"/>
    </source>
</evidence>
<keyword evidence="6" id="KW-0418">Kinase</keyword>
<dbReference type="PANTHER" id="PTHR48059">
    <property type="entry name" value="POLYGALACTURONASE INHIBITOR 1"/>
    <property type="match status" value="1"/>
</dbReference>
<feature type="compositionally biased region" description="Low complexity" evidence="4">
    <location>
        <begin position="218"/>
        <end position="235"/>
    </location>
</feature>
<evidence type="ECO:0000256" key="5">
    <source>
        <dbReference type="SAM" id="Phobius"/>
    </source>
</evidence>
<dbReference type="Proteomes" id="UP001153069">
    <property type="component" value="Unassembled WGS sequence"/>
</dbReference>
<feature type="compositionally biased region" description="Basic and acidic residues" evidence="4">
    <location>
        <begin position="460"/>
        <end position="469"/>
    </location>
</feature>
<feature type="compositionally biased region" description="Basic and acidic residues" evidence="4">
    <location>
        <begin position="399"/>
        <end position="408"/>
    </location>
</feature>
<keyword evidence="5" id="KW-0812">Transmembrane</keyword>
<accession>A0A9N8H7C9</accession>
<dbReference type="SUPFAM" id="SSF52058">
    <property type="entry name" value="L domain-like"/>
    <property type="match status" value="1"/>
</dbReference>
<gene>
    <name evidence="6" type="ORF">SEMRO_200_G084680.1</name>
</gene>
<dbReference type="PANTHER" id="PTHR48059:SF30">
    <property type="entry name" value="OS06G0587000 PROTEIN"/>
    <property type="match status" value="1"/>
</dbReference>
<feature type="compositionally biased region" description="Low complexity" evidence="4">
    <location>
        <begin position="409"/>
        <end position="420"/>
    </location>
</feature>
<evidence type="ECO:0000256" key="4">
    <source>
        <dbReference type="SAM" id="MobiDB-lite"/>
    </source>
</evidence>
<dbReference type="SMART" id="SM00369">
    <property type="entry name" value="LRR_TYP"/>
    <property type="match status" value="2"/>
</dbReference>
<proteinExistence type="predicted"/>
<feature type="compositionally biased region" description="Polar residues" evidence="4">
    <location>
        <begin position="358"/>
        <end position="372"/>
    </location>
</feature>
<comment type="caution">
    <text evidence="6">The sequence shown here is derived from an EMBL/GenBank/DDBJ whole genome shotgun (WGS) entry which is preliminary data.</text>
</comment>